<dbReference type="EMBL" id="BJWL01000371">
    <property type="protein sequence ID" value="GFS41288.1"/>
    <property type="molecule type" value="Genomic_DNA"/>
</dbReference>
<feature type="region of interest" description="Disordered" evidence="6">
    <location>
        <begin position="271"/>
        <end position="323"/>
    </location>
</feature>
<dbReference type="Pfam" id="PF00249">
    <property type="entry name" value="Myb_DNA-binding"/>
    <property type="match status" value="1"/>
</dbReference>
<dbReference type="GO" id="GO:0005634">
    <property type="term" value="C:nucleus"/>
    <property type="evidence" value="ECO:0007669"/>
    <property type="project" value="UniProtKB-SubCell"/>
</dbReference>
<reference evidence="9" key="1">
    <citation type="submission" date="2019-07" db="EMBL/GenBank/DDBJ databases">
        <title>De Novo Assembly of kiwifruit Actinidia rufa.</title>
        <authorList>
            <person name="Sugita-Konishi S."/>
            <person name="Sato K."/>
            <person name="Mori E."/>
            <person name="Abe Y."/>
            <person name="Kisaki G."/>
            <person name="Hamano K."/>
            <person name="Suezawa K."/>
            <person name="Otani M."/>
            <person name="Fukuda T."/>
            <person name="Manabe T."/>
            <person name="Gomi K."/>
            <person name="Tabuchi M."/>
            <person name="Akimitsu K."/>
            <person name="Kataoka I."/>
        </authorList>
    </citation>
    <scope>NUCLEOTIDE SEQUENCE [LARGE SCALE GENOMIC DNA]</scope>
    <source>
        <strain evidence="9">cv. Fuchu</strain>
    </source>
</reference>
<keyword evidence="3" id="KW-0238">DNA-binding</keyword>
<name>A0A7J0DU99_9ERIC</name>
<dbReference type="Proteomes" id="UP000585474">
    <property type="component" value="Unassembled WGS sequence"/>
</dbReference>
<keyword evidence="9" id="KW-1185">Reference proteome</keyword>
<proteinExistence type="predicted"/>
<evidence type="ECO:0000256" key="5">
    <source>
        <dbReference type="ARBA" id="ARBA00023242"/>
    </source>
</evidence>
<dbReference type="Gene3D" id="1.10.10.60">
    <property type="entry name" value="Homeodomain-like"/>
    <property type="match status" value="1"/>
</dbReference>
<dbReference type="FunFam" id="1.10.10.60:FF:000007">
    <property type="entry name" value="Two-component response regulator"/>
    <property type="match status" value="1"/>
</dbReference>
<evidence type="ECO:0000313" key="9">
    <source>
        <dbReference type="Proteomes" id="UP000585474"/>
    </source>
</evidence>
<keyword evidence="4" id="KW-0804">Transcription</keyword>
<dbReference type="InterPro" id="IPR009057">
    <property type="entry name" value="Homeodomain-like_sf"/>
</dbReference>
<dbReference type="NCBIfam" id="TIGR01557">
    <property type="entry name" value="myb_SHAQKYF"/>
    <property type="match status" value="1"/>
</dbReference>
<dbReference type="InterPro" id="IPR017930">
    <property type="entry name" value="Myb_dom"/>
</dbReference>
<feature type="domain" description="HTH myb-type" evidence="7">
    <location>
        <begin position="102"/>
        <end position="154"/>
    </location>
</feature>
<keyword evidence="5" id="KW-0539">Nucleus</keyword>
<evidence type="ECO:0000256" key="6">
    <source>
        <dbReference type="SAM" id="MobiDB-lite"/>
    </source>
</evidence>
<evidence type="ECO:0000313" key="8">
    <source>
        <dbReference type="EMBL" id="GFS41288.1"/>
    </source>
</evidence>
<dbReference type="GO" id="GO:0003700">
    <property type="term" value="F:DNA-binding transcription factor activity"/>
    <property type="evidence" value="ECO:0007669"/>
    <property type="project" value="InterPro"/>
</dbReference>
<organism evidence="8 9">
    <name type="scientific">Actinidia rufa</name>
    <dbReference type="NCBI Taxonomy" id="165716"/>
    <lineage>
        <taxon>Eukaryota</taxon>
        <taxon>Viridiplantae</taxon>
        <taxon>Streptophyta</taxon>
        <taxon>Embryophyta</taxon>
        <taxon>Tracheophyta</taxon>
        <taxon>Spermatophyta</taxon>
        <taxon>Magnoliopsida</taxon>
        <taxon>eudicotyledons</taxon>
        <taxon>Gunneridae</taxon>
        <taxon>Pentapetalae</taxon>
        <taxon>asterids</taxon>
        <taxon>Ericales</taxon>
        <taxon>Actinidiaceae</taxon>
        <taxon>Actinidia</taxon>
    </lineage>
</organism>
<dbReference type="OrthoDB" id="60033at2759"/>
<dbReference type="PROSITE" id="PS51294">
    <property type="entry name" value="HTH_MYB"/>
    <property type="match status" value="1"/>
</dbReference>
<dbReference type="InterPro" id="IPR001005">
    <property type="entry name" value="SANT/Myb"/>
</dbReference>
<dbReference type="InterPro" id="IPR044825">
    <property type="entry name" value="GLK1/2-like"/>
</dbReference>
<dbReference type="InterPro" id="IPR006447">
    <property type="entry name" value="Myb_dom_plants"/>
</dbReference>
<comment type="subcellular location">
    <subcellularLocation>
        <location evidence="1">Nucleus</location>
    </subcellularLocation>
</comment>
<evidence type="ECO:0000256" key="3">
    <source>
        <dbReference type="ARBA" id="ARBA00023125"/>
    </source>
</evidence>
<dbReference type="GO" id="GO:0000976">
    <property type="term" value="F:transcription cis-regulatory region binding"/>
    <property type="evidence" value="ECO:0007669"/>
    <property type="project" value="TreeGrafter"/>
</dbReference>
<dbReference type="GO" id="GO:0045893">
    <property type="term" value="P:positive regulation of DNA-templated transcription"/>
    <property type="evidence" value="ECO:0007669"/>
    <property type="project" value="InterPro"/>
</dbReference>
<dbReference type="PANTHER" id="PTHR31312:SF1">
    <property type="entry name" value="TRANSCRIPTION ACTIVATOR GLK1"/>
    <property type="match status" value="1"/>
</dbReference>
<accession>A0A7J0DU99</accession>
<feature type="compositionally biased region" description="Polar residues" evidence="6">
    <location>
        <begin position="282"/>
        <end position="315"/>
    </location>
</feature>
<keyword evidence="2" id="KW-0805">Transcription regulation</keyword>
<dbReference type="SUPFAM" id="SSF46689">
    <property type="entry name" value="Homeodomain-like"/>
    <property type="match status" value="1"/>
</dbReference>
<comment type="caution">
    <text evidence="8">The sequence shown here is derived from an EMBL/GenBank/DDBJ whole genome shotgun (WGS) entry which is preliminary data.</text>
</comment>
<evidence type="ECO:0000256" key="4">
    <source>
        <dbReference type="ARBA" id="ARBA00023163"/>
    </source>
</evidence>
<evidence type="ECO:0000256" key="2">
    <source>
        <dbReference type="ARBA" id="ARBA00023015"/>
    </source>
</evidence>
<gene>
    <name evidence="8" type="ORF">Acr_00g0073530</name>
</gene>
<evidence type="ECO:0000259" key="7">
    <source>
        <dbReference type="PROSITE" id="PS51294"/>
    </source>
</evidence>
<dbReference type="PANTHER" id="PTHR31312">
    <property type="entry name" value="TRANSCRIPTION ACTIVATOR GLK1"/>
    <property type="match status" value="1"/>
</dbReference>
<protein>
    <submittedName>
        <fullName evidence="8">GBF's pro-rich region-interacting factor 1</fullName>
    </submittedName>
</protein>
<dbReference type="AlphaFoldDB" id="A0A7J0DU99"/>
<feature type="region of interest" description="Disordered" evidence="6">
    <location>
        <begin position="69"/>
        <end position="106"/>
    </location>
</feature>
<evidence type="ECO:0000256" key="1">
    <source>
        <dbReference type="ARBA" id="ARBA00004123"/>
    </source>
</evidence>
<sequence>MGGGEGFPDFSDGNLLDMSINFDDLFVGIDDGDVLPDLEVDLAEFSASGGEESESVSVSGGKVVGGKGEIVSKREQSVSGNVNPLGGKGRKSSSQSKKNSQGKRKVKVDWTPELHRRFVQAVEQLGVDKAVPSRILEIMGIDCLTRHNIASHLQMENSIFDEELWTMQKYRSHRKHLLFREAEAATWSQKRQIYGGGGKNMSPWLVPTMGFPPPMKPLPQHFRPLHVWGHPSVDQPLMQVWPKHLAPPPPAAAWGPTPHPTLARPPPDPSFWHSHHQKRFQAPNSPRDSITTTTTPCHVQSRTPRQWRPHQTNYWSPPPTPSF</sequence>